<reference evidence="2 3" key="1">
    <citation type="journal article" date="2024" name="Fungal Genet. Biol.">
        <title>The porcine skin microbiome exhibits broad fungal antagonism.</title>
        <authorList>
            <person name="De La Cruz K.F."/>
            <person name="Townsend E.C."/>
            <person name="Alex Cheong J.Z."/>
            <person name="Salamzade R."/>
            <person name="Liu A."/>
            <person name="Sandstrom S."/>
            <person name="Davila E."/>
            <person name="Huang L."/>
            <person name="Xu K.H."/>
            <person name="Wu S.Y."/>
            <person name="Meudt J.J."/>
            <person name="Shanmuganayagam D."/>
            <person name="Gibson A.L.F."/>
            <person name="Kalan L.R."/>
        </authorList>
    </citation>
    <scope>NUCLEOTIDE SEQUENCE [LARGE SCALE GENOMIC DNA]</scope>
    <source>
        <strain evidence="2 3">LK2625</strain>
    </source>
</reference>
<organism evidence="2 3">
    <name type="scientific">Kocuria carniphila</name>
    <dbReference type="NCBI Taxonomy" id="262208"/>
    <lineage>
        <taxon>Bacteria</taxon>
        <taxon>Bacillati</taxon>
        <taxon>Actinomycetota</taxon>
        <taxon>Actinomycetes</taxon>
        <taxon>Micrococcales</taxon>
        <taxon>Micrococcaceae</taxon>
        <taxon>Kocuria</taxon>
    </lineage>
</organism>
<dbReference type="SUPFAM" id="SSF51695">
    <property type="entry name" value="PLC-like phosphodiesterases"/>
    <property type="match status" value="1"/>
</dbReference>
<dbReference type="PANTHER" id="PTHR43805:SF1">
    <property type="entry name" value="GP-PDE DOMAIN-CONTAINING PROTEIN"/>
    <property type="match status" value="1"/>
</dbReference>
<dbReference type="InterPro" id="IPR030395">
    <property type="entry name" value="GP_PDE_dom"/>
</dbReference>
<sequence length="289" mass="31288">MSVEPQVTALAHRGFSLDGHENTLRAFRAAADLGFVWVETDVNTTSDGVVLAFHDPTLDRVTNTSGDVSDVPWSDLDDVRIGGTEPLATLAELLRELPGLQFNIDVKDESSVAALPRVIAEEGAVARVRVTSFSESRRRRTLASIAQLTGKRPLTSAGTIGCAGLTLLSKVARVTDKISPKIVSVIWSVLTKLWASKVDEFDTVQLPVSYDLRLPGGLTLPVAVANQKFVEVAHRVGIAVHVWTINDAREMRRLLAIGVDGLVTDRADILAQVLADRGQWPPRSVSSRV</sequence>
<protein>
    <submittedName>
        <fullName evidence="2">Glycerophosphodiester phosphodiesterase family protein</fullName>
    </submittedName>
</protein>
<feature type="domain" description="GP-PDE" evidence="1">
    <location>
        <begin position="7"/>
        <end position="274"/>
    </location>
</feature>
<evidence type="ECO:0000313" key="2">
    <source>
        <dbReference type="EMBL" id="MEX3594479.1"/>
    </source>
</evidence>
<dbReference type="RefSeq" id="WP_095797664.1">
    <property type="nucleotide sequence ID" value="NZ_JAYWLU010000006.1"/>
</dbReference>
<proteinExistence type="predicted"/>
<comment type="caution">
    <text evidence="2">The sequence shown here is derived from an EMBL/GenBank/DDBJ whole genome shotgun (WGS) entry which is preliminary data.</text>
</comment>
<dbReference type="EMBL" id="JAYWLU010000006">
    <property type="protein sequence ID" value="MEX3594479.1"/>
    <property type="molecule type" value="Genomic_DNA"/>
</dbReference>
<evidence type="ECO:0000313" key="3">
    <source>
        <dbReference type="Proteomes" id="UP001558481"/>
    </source>
</evidence>
<dbReference type="InterPro" id="IPR017946">
    <property type="entry name" value="PLC-like_Pdiesterase_TIM-brl"/>
</dbReference>
<gene>
    <name evidence="2" type="ORF">VVR66_07125</name>
</gene>
<dbReference type="PROSITE" id="PS51704">
    <property type="entry name" value="GP_PDE"/>
    <property type="match status" value="1"/>
</dbReference>
<accession>A0ABV3V392</accession>
<dbReference type="PANTHER" id="PTHR43805">
    <property type="entry name" value="GLYCEROPHOSPHORYL DIESTER PHOSPHODIESTERASE"/>
    <property type="match status" value="1"/>
</dbReference>
<dbReference type="Gene3D" id="3.20.20.190">
    <property type="entry name" value="Phosphatidylinositol (PI) phosphodiesterase"/>
    <property type="match status" value="1"/>
</dbReference>
<keyword evidence="3" id="KW-1185">Reference proteome</keyword>
<name>A0ABV3V392_9MICC</name>
<dbReference type="Pfam" id="PF03009">
    <property type="entry name" value="GDPD"/>
    <property type="match status" value="1"/>
</dbReference>
<evidence type="ECO:0000259" key="1">
    <source>
        <dbReference type="PROSITE" id="PS51704"/>
    </source>
</evidence>
<dbReference type="Proteomes" id="UP001558481">
    <property type="component" value="Unassembled WGS sequence"/>
</dbReference>